<dbReference type="Proteomes" id="UP000198984">
    <property type="component" value="Unassembled WGS sequence"/>
</dbReference>
<feature type="domain" description="Prokaryotic glutathione synthetase ATP-binding" evidence="1">
    <location>
        <begin position="111"/>
        <end position="223"/>
    </location>
</feature>
<reference evidence="2 3" key="1">
    <citation type="submission" date="2016-10" db="EMBL/GenBank/DDBJ databases">
        <authorList>
            <person name="de Groot N.N."/>
        </authorList>
    </citation>
    <scope>NUCLEOTIDE SEQUENCE [LARGE SCALE GENOMIC DNA]</scope>
    <source>
        <strain evidence="2 3">DSM 21039</strain>
    </source>
</reference>
<dbReference type="PANTHER" id="PTHR39217">
    <property type="match status" value="1"/>
</dbReference>
<sequence>MKIAYVCYETQEKYVIETIEDEESLLLAFLSNKGLNIERVIWTDAAVRWDAYDLLLVKAPWDYHEKITQFYQWLDRIAALNIPMLNPQHIIKWNSDKHYLKEMIDAGFSVIPSAIIENGAPARLAPFFQQFNTEQLIIKPCVSAGAKETFTVTPGNMQEVQQRLTGLLEKEAFIVQPFIKEIETEGEWSFIFFNGQFSHCVVKRPRSGDFRVQPMYGGTTHTTIPHPLHVQEAAAFVQHFAKGCLYARVDGVVIKGVFTLMELELIEPYLFLGDVPNGYEIYYNALMFNLAQRTASSTLQPS</sequence>
<proteinExistence type="predicted"/>
<dbReference type="PANTHER" id="PTHR39217:SF1">
    <property type="entry name" value="GLUTATHIONE SYNTHETASE"/>
    <property type="match status" value="1"/>
</dbReference>
<evidence type="ECO:0000313" key="2">
    <source>
        <dbReference type="EMBL" id="SEM06386.1"/>
    </source>
</evidence>
<dbReference type="GO" id="GO:0005524">
    <property type="term" value="F:ATP binding"/>
    <property type="evidence" value="ECO:0007669"/>
    <property type="project" value="InterPro"/>
</dbReference>
<protein>
    <submittedName>
        <fullName evidence="2">Glutathione synthetase, ATP-grasp domain</fullName>
    </submittedName>
</protein>
<gene>
    <name evidence="2" type="ORF">SAMN04488505_103272</name>
</gene>
<dbReference type="SUPFAM" id="SSF56059">
    <property type="entry name" value="Glutathione synthetase ATP-binding domain-like"/>
    <property type="match status" value="1"/>
</dbReference>
<evidence type="ECO:0000313" key="3">
    <source>
        <dbReference type="Proteomes" id="UP000198984"/>
    </source>
</evidence>
<dbReference type="InterPro" id="IPR004218">
    <property type="entry name" value="GSHS_ATP-bd"/>
</dbReference>
<dbReference type="Pfam" id="PF02955">
    <property type="entry name" value="GSH-S_ATP"/>
    <property type="match status" value="1"/>
</dbReference>
<dbReference type="STRING" id="573321.SAMN04488505_103272"/>
<organism evidence="2 3">
    <name type="scientific">Chitinophaga rupis</name>
    <dbReference type="NCBI Taxonomy" id="573321"/>
    <lineage>
        <taxon>Bacteria</taxon>
        <taxon>Pseudomonadati</taxon>
        <taxon>Bacteroidota</taxon>
        <taxon>Chitinophagia</taxon>
        <taxon>Chitinophagales</taxon>
        <taxon>Chitinophagaceae</taxon>
        <taxon>Chitinophaga</taxon>
    </lineage>
</organism>
<name>A0A1H7VAZ9_9BACT</name>
<evidence type="ECO:0000259" key="1">
    <source>
        <dbReference type="Pfam" id="PF02955"/>
    </source>
</evidence>
<dbReference type="InterPro" id="IPR053191">
    <property type="entry name" value="DcsG_Biosynth_Enzyme"/>
</dbReference>
<dbReference type="AlphaFoldDB" id="A0A1H7VAZ9"/>
<dbReference type="OrthoDB" id="3373978at2"/>
<dbReference type="EMBL" id="FOBB01000003">
    <property type="protein sequence ID" value="SEM06386.1"/>
    <property type="molecule type" value="Genomic_DNA"/>
</dbReference>
<keyword evidence="3" id="KW-1185">Reference proteome</keyword>
<dbReference type="RefSeq" id="WP_089912761.1">
    <property type="nucleotide sequence ID" value="NZ_FOBB01000003.1"/>
</dbReference>
<accession>A0A1H7VAZ9</accession>
<dbReference type="GO" id="GO:0004363">
    <property type="term" value="F:glutathione synthase activity"/>
    <property type="evidence" value="ECO:0007669"/>
    <property type="project" value="InterPro"/>
</dbReference>